<dbReference type="InterPro" id="IPR000560">
    <property type="entry name" value="His_Pase_clade-2"/>
</dbReference>
<protein>
    <submittedName>
        <fullName evidence="4">Lysosomal acid phosphatase</fullName>
    </submittedName>
</protein>
<sequence length="392" mass="46008">MRCAKCFVFHVWRHGDRAPVTTYPTDIYNESIWRYGWGELTELGMKQQYALGRLIRKRYITDKFKFISPQYDPKEIYIRSSDVNRAITSALSNLAAMYPLGRPGVEYPHVKNESWPSNWTPIPVHTVDFESDHALNIFAKCERAKQLEEIIKKSEHYQSFYKSNKDFLNFLSSKTTMAVDLDNVYLINDVHIIEKKYNLSQPDWLTDEVSNRLNNLTRAVDEFKYGISKPYMPELIKLRGGSLLKLLIENMKQKIQCETDLNDESCQWYKSLKFYAFSAHDTTVAALLTTLGDERSVLVGGLPDYTASISFELWEKDDIGYAVKILFHPGFHHNYRPITRLTKGCSRNMDFCPFKQFEKRSRPFIPKDIVKDCQRKKEFLSFRFQNWRKTSL</sequence>
<dbReference type="CDD" id="cd07061">
    <property type="entry name" value="HP_HAP_like"/>
    <property type="match status" value="1"/>
</dbReference>
<dbReference type="AlphaFoldDB" id="A0A0N5AX59"/>
<dbReference type="InterPro" id="IPR033379">
    <property type="entry name" value="Acid_Pase_AS"/>
</dbReference>
<comment type="similarity">
    <text evidence="2">Belongs to the histidine acid phosphatase family.</text>
</comment>
<reference evidence="4" key="1">
    <citation type="submission" date="2017-02" db="UniProtKB">
        <authorList>
            <consortium name="WormBaseParasite"/>
        </authorList>
    </citation>
    <scope>IDENTIFICATION</scope>
</reference>
<evidence type="ECO:0000256" key="2">
    <source>
        <dbReference type="ARBA" id="ARBA00005375"/>
    </source>
</evidence>
<proteinExistence type="inferred from homology"/>
<dbReference type="PANTHER" id="PTHR11567">
    <property type="entry name" value="ACID PHOSPHATASE-RELATED"/>
    <property type="match status" value="1"/>
</dbReference>
<evidence type="ECO:0000256" key="1">
    <source>
        <dbReference type="ARBA" id="ARBA00000032"/>
    </source>
</evidence>
<dbReference type="InterPro" id="IPR029033">
    <property type="entry name" value="His_PPase_superfam"/>
</dbReference>
<dbReference type="Proteomes" id="UP000046393">
    <property type="component" value="Unplaced"/>
</dbReference>
<dbReference type="InterPro" id="IPR050645">
    <property type="entry name" value="Histidine_acid_phosphatase"/>
</dbReference>
<dbReference type="WBParaSite" id="SMUV_0000953001-mRNA-1">
    <property type="protein sequence ID" value="SMUV_0000953001-mRNA-1"/>
    <property type="gene ID" value="SMUV_0000953001"/>
</dbReference>
<dbReference type="PANTHER" id="PTHR11567:SF198">
    <property type="entry name" value="HISTIDINE ACID PHOSPHATASE"/>
    <property type="match status" value="1"/>
</dbReference>
<dbReference type="SUPFAM" id="SSF53254">
    <property type="entry name" value="Phosphoglycerate mutase-like"/>
    <property type="match status" value="1"/>
</dbReference>
<keyword evidence="3" id="KW-1185">Reference proteome</keyword>
<dbReference type="Gene3D" id="3.40.50.1240">
    <property type="entry name" value="Phosphoglycerate mutase-like"/>
    <property type="match status" value="1"/>
</dbReference>
<dbReference type="GO" id="GO:0003993">
    <property type="term" value="F:acid phosphatase activity"/>
    <property type="evidence" value="ECO:0007669"/>
    <property type="project" value="UniProtKB-EC"/>
</dbReference>
<dbReference type="PROSITE" id="PS00778">
    <property type="entry name" value="HIS_ACID_PHOSPHAT_2"/>
    <property type="match status" value="1"/>
</dbReference>
<organism evidence="3 4">
    <name type="scientific">Syphacia muris</name>
    <dbReference type="NCBI Taxonomy" id="451379"/>
    <lineage>
        <taxon>Eukaryota</taxon>
        <taxon>Metazoa</taxon>
        <taxon>Ecdysozoa</taxon>
        <taxon>Nematoda</taxon>
        <taxon>Chromadorea</taxon>
        <taxon>Rhabditida</taxon>
        <taxon>Spirurina</taxon>
        <taxon>Oxyuridomorpha</taxon>
        <taxon>Oxyuroidea</taxon>
        <taxon>Oxyuridae</taxon>
        <taxon>Syphacia</taxon>
    </lineage>
</organism>
<accession>A0A0N5AX59</accession>
<comment type="catalytic activity">
    <reaction evidence="1">
        <text>a phosphate monoester + H2O = an alcohol + phosphate</text>
        <dbReference type="Rhea" id="RHEA:15017"/>
        <dbReference type="ChEBI" id="CHEBI:15377"/>
        <dbReference type="ChEBI" id="CHEBI:30879"/>
        <dbReference type="ChEBI" id="CHEBI:43474"/>
        <dbReference type="ChEBI" id="CHEBI:67140"/>
        <dbReference type="EC" id="3.1.3.2"/>
    </reaction>
</comment>
<evidence type="ECO:0000313" key="4">
    <source>
        <dbReference type="WBParaSite" id="SMUV_0000953001-mRNA-1"/>
    </source>
</evidence>
<dbReference type="STRING" id="451379.A0A0N5AX59"/>
<dbReference type="Pfam" id="PF00328">
    <property type="entry name" value="His_Phos_2"/>
    <property type="match status" value="1"/>
</dbReference>
<evidence type="ECO:0000313" key="3">
    <source>
        <dbReference type="Proteomes" id="UP000046393"/>
    </source>
</evidence>
<name>A0A0N5AX59_9BILA</name>